<keyword evidence="1" id="KW-0472">Membrane</keyword>
<name>C7RCW4_KANKD</name>
<accession>C7RCW4</accession>
<gene>
    <name evidence="2" type="ordered locus">Kkor_1694</name>
</gene>
<dbReference type="InParanoid" id="C7RCW4"/>
<keyword evidence="1" id="KW-1133">Transmembrane helix</keyword>
<reference evidence="2 3" key="1">
    <citation type="journal article" date="2009" name="Stand. Genomic Sci.">
        <title>Complete genome sequence of Kangiella koreensis type strain (SW-125).</title>
        <authorList>
            <person name="Han C."/>
            <person name="Sikorski J."/>
            <person name="Lapidus A."/>
            <person name="Nolan M."/>
            <person name="Glavina Del Rio T."/>
            <person name="Tice H."/>
            <person name="Cheng J.F."/>
            <person name="Lucas S."/>
            <person name="Chen F."/>
            <person name="Copeland A."/>
            <person name="Ivanova N."/>
            <person name="Mavromatis K."/>
            <person name="Ovchinnikova G."/>
            <person name="Pati A."/>
            <person name="Bruce D."/>
            <person name="Goodwin L."/>
            <person name="Pitluck S."/>
            <person name="Chen A."/>
            <person name="Palaniappan K."/>
            <person name="Land M."/>
            <person name="Hauser L."/>
            <person name="Chang Y.J."/>
            <person name="Jeffries C.D."/>
            <person name="Chain P."/>
            <person name="Saunders E."/>
            <person name="Brettin T."/>
            <person name="Goker M."/>
            <person name="Tindall B.J."/>
            <person name="Bristow J."/>
            <person name="Eisen J.A."/>
            <person name="Markowitz V."/>
            <person name="Hugenholtz P."/>
            <person name="Kyrpides N.C."/>
            <person name="Klenk H.P."/>
            <person name="Detter J.C."/>
        </authorList>
    </citation>
    <scope>NUCLEOTIDE SEQUENCE [LARGE SCALE GENOMIC DNA]</scope>
    <source>
        <strain evidence="3">DSM 16069 / KCTC 12182 / SW-125</strain>
    </source>
</reference>
<proteinExistence type="predicted"/>
<evidence type="ECO:0000256" key="1">
    <source>
        <dbReference type="SAM" id="Phobius"/>
    </source>
</evidence>
<dbReference type="KEGG" id="kko:Kkor_1694"/>
<feature type="transmembrane region" description="Helical" evidence="1">
    <location>
        <begin position="106"/>
        <end position="127"/>
    </location>
</feature>
<dbReference type="HOGENOM" id="CLU_870906_0_0_6"/>
<keyword evidence="3" id="KW-1185">Reference proteome</keyword>
<dbReference type="AlphaFoldDB" id="C7RCW4"/>
<evidence type="ECO:0000313" key="2">
    <source>
        <dbReference type="EMBL" id="ACV27106.1"/>
    </source>
</evidence>
<feature type="transmembrane region" description="Helical" evidence="1">
    <location>
        <begin position="32"/>
        <end position="51"/>
    </location>
</feature>
<organism evidence="2 3">
    <name type="scientific">Kangiella koreensis (strain DSM 16069 / JCM 12317 / KCTC 12182 / SW-125)</name>
    <dbReference type="NCBI Taxonomy" id="523791"/>
    <lineage>
        <taxon>Bacteria</taxon>
        <taxon>Pseudomonadati</taxon>
        <taxon>Pseudomonadota</taxon>
        <taxon>Gammaproteobacteria</taxon>
        <taxon>Kangiellales</taxon>
        <taxon>Kangiellaceae</taxon>
        <taxon>Kangiella</taxon>
    </lineage>
</organism>
<protein>
    <recommendedName>
        <fullName evidence="4">Transmembrane protein</fullName>
    </recommendedName>
</protein>
<dbReference type="OrthoDB" id="6192199at2"/>
<evidence type="ECO:0008006" key="4">
    <source>
        <dbReference type="Google" id="ProtNLM"/>
    </source>
</evidence>
<keyword evidence="1" id="KW-0812">Transmembrane</keyword>
<dbReference type="STRING" id="523791.Kkor_1694"/>
<dbReference type="EMBL" id="CP001707">
    <property type="protein sequence ID" value="ACV27106.1"/>
    <property type="molecule type" value="Genomic_DNA"/>
</dbReference>
<sequence>MLNRFNILNGSVRVVSNDIFEIKRFTVLFQRLNLYLIGAVLAIPFIFYNFFDEEYINKRNEVFNYEERIRSHYNHLVDVYEELGDKMDPFEVFYEEQLPRYYNRFAFIYGSMAVTLLPWLFILFWPVGTPVRVDRKRQLIFTRHWFRLYAARFDQLQPEFPQYSASMERAPGPLIIHLYRPGKTHTKKGKLRKGLKLRLGLYYPQFEGQNREIHSLIERFIEGKIDIPEDFKPKKGWLEYSLIPMRKFPNEKRLNKALDNWWDKEQYPRLCPAIEWMVHYVDELEREGKLLAKPVPIAKQSLVLGGQQSHLSGIIRDYP</sequence>
<dbReference type="eggNOG" id="ENOG502ZD2P">
    <property type="taxonomic scope" value="Bacteria"/>
</dbReference>
<evidence type="ECO:0000313" key="3">
    <source>
        <dbReference type="Proteomes" id="UP000001231"/>
    </source>
</evidence>
<dbReference type="RefSeq" id="WP_015780712.1">
    <property type="nucleotide sequence ID" value="NC_013166.1"/>
</dbReference>
<dbReference type="Proteomes" id="UP000001231">
    <property type="component" value="Chromosome"/>
</dbReference>